<dbReference type="EMBL" id="JAULSW010000003">
    <property type="protein sequence ID" value="KAK3387343.1"/>
    <property type="molecule type" value="Genomic_DNA"/>
</dbReference>
<dbReference type="PANTHER" id="PTHR10622">
    <property type="entry name" value="HET DOMAIN-CONTAINING PROTEIN"/>
    <property type="match status" value="1"/>
</dbReference>
<comment type="caution">
    <text evidence="1">The sequence shown here is derived from an EMBL/GenBank/DDBJ whole genome shotgun (WGS) entry which is preliminary data.</text>
</comment>
<accession>A0AAE0NTC0</accession>
<protein>
    <recommendedName>
        <fullName evidence="3">Vegetative incompatibility protein HET-E-1</fullName>
    </recommendedName>
</protein>
<keyword evidence="2" id="KW-1185">Reference proteome</keyword>
<name>A0AAE0NTC0_9PEZI</name>
<evidence type="ECO:0000313" key="1">
    <source>
        <dbReference type="EMBL" id="KAK3387343.1"/>
    </source>
</evidence>
<dbReference type="Proteomes" id="UP001285441">
    <property type="component" value="Unassembled WGS sequence"/>
</dbReference>
<dbReference type="PANTHER" id="PTHR10622:SF12">
    <property type="entry name" value="HET DOMAIN-CONTAINING PROTEIN"/>
    <property type="match status" value="1"/>
</dbReference>
<evidence type="ECO:0008006" key="3">
    <source>
        <dbReference type="Google" id="ProtNLM"/>
    </source>
</evidence>
<organism evidence="1 2">
    <name type="scientific">Podospora didyma</name>
    <dbReference type="NCBI Taxonomy" id="330526"/>
    <lineage>
        <taxon>Eukaryota</taxon>
        <taxon>Fungi</taxon>
        <taxon>Dikarya</taxon>
        <taxon>Ascomycota</taxon>
        <taxon>Pezizomycotina</taxon>
        <taxon>Sordariomycetes</taxon>
        <taxon>Sordariomycetidae</taxon>
        <taxon>Sordariales</taxon>
        <taxon>Podosporaceae</taxon>
        <taxon>Podospora</taxon>
    </lineage>
</organism>
<gene>
    <name evidence="1" type="ORF">B0H63DRAFT_500676</name>
</gene>
<dbReference type="AlphaFoldDB" id="A0AAE0NTC0"/>
<reference evidence="1" key="2">
    <citation type="submission" date="2023-06" db="EMBL/GenBank/DDBJ databases">
        <authorList>
            <consortium name="Lawrence Berkeley National Laboratory"/>
            <person name="Haridas S."/>
            <person name="Hensen N."/>
            <person name="Bonometti L."/>
            <person name="Westerberg I."/>
            <person name="Brannstrom I.O."/>
            <person name="Guillou S."/>
            <person name="Cros-Aarteil S."/>
            <person name="Calhoun S."/>
            <person name="Kuo A."/>
            <person name="Mondo S."/>
            <person name="Pangilinan J."/>
            <person name="Riley R."/>
            <person name="LaButti K."/>
            <person name="Andreopoulos B."/>
            <person name="Lipzen A."/>
            <person name="Chen C."/>
            <person name="Yanf M."/>
            <person name="Daum C."/>
            <person name="Ng V."/>
            <person name="Clum A."/>
            <person name="Steindorff A."/>
            <person name="Ohm R."/>
            <person name="Martin F."/>
            <person name="Silar P."/>
            <person name="Natvig D."/>
            <person name="Lalanne C."/>
            <person name="Gautier V."/>
            <person name="Ament-velasquez S.L."/>
            <person name="Kruys A."/>
            <person name="Hutchinson M.I."/>
            <person name="Powell A.J."/>
            <person name="Barry K."/>
            <person name="Miller A.N."/>
            <person name="Grigoriev I.V."/>
            <person name="Debuchy R."/>
            <person name="Gladieux P."/>
            <person name="Thoren M.H."/>
            <person name="Johannesson H."/>
        </authorList>
    </citation>
    <scope>NUCLEOTIDE SEQUENCE</scope>
    <source>
        <strain evidence="1">CBS 232.78</strain>
    </source>
</reference>
<proteinExistence type="predicted"/>
<evidence type="ECO:0000313" key="2">
    <source>
        <dbReference type="Proteomes" id="UP001285441"/>
    </source>
</evidence>
<reference evidence="1" key="1">
    <citation type="journal article" date="2023" name="Mol. Phylogenet. Evol.">
        <title>Genome-scale phylogeny and comparative genomics of the fungal order Sordariales.</title>
        <authorList>
            <person name="Hensen N."/>
            <person name="Bonometti L."/>
            <person name="Westerberg I."/>
            <person name="Brannstrom I.O."/>
            <person name="Guillou S."/>
            <person name="Cros-Aarteil S."/>
            <person name="Calhoun S."/>
            <person name="Haridas S."/>
            <person name="Kuo A."/>
            <person name="Mondo S."/>
            <person name="Pangilinan J."/>
            <person name="Riley R."/>
            <person name="LaButti K."/>
            <person name="Andreopoulos B."/>
            <person name="Lipzen A."/>
            <person name="Chen C."/>
            <person name="Yan M."/>
            <person name="Daum C."/>
            <person name="Ng V."/>
            <person name="Clum A."/>
            <person name="Steindorff A."/>
            <person name="Ohm R.A."/>
            <person name="Martin F."/>
            <person name="Silar P."/>
            <person name="Natvig D.O."/>
            <person name="Lalanne C."/>
            <person name="Gautier V."/>
            <person name="Ament-Velasquez S.L."/>
            <person name="Kruys A."/>
            <person name="Hutchinson M.I."/>
            <person name="Powell A.J."/>
            <person name="Barry K."/>
            <person name="Miller A.N."/>
            <person name="Grigoriev I.V."/>
            <person name="Debuchy R."/>
            <person name="Gladieux P."/>
            <person name="Hiltunen Thoren M."/>
            <person name="Johannesson H."/>
        </authorList>
    </citation>
    <scope>NUCLEOTIDE SEQUENCE</scope>
    <source>
        <strain evidence="1">CBS 232.78</strain>
    </source>
</reference>
<sequence length="256" mass="29418">MWLLDTATLRPRQGNESSSEKYAILSHTWEDGVDMSFQADMAGFHKVDTCCTDQTSSAELSEAVNSMFRWYRESYVCYVYLSDFQPLPSRLSEQSRRELTRDQLRQCRCFTRAWTLQELIAPARMEFFDRDWNFIGGKDELQSTLSDITNVDRAILEDSSGLPSIPIARKMSWAAYSLLGIFDINLPLLCGEGSKAVLRLQQQIASQNNDLSLFAWQYDDQQDVESPQFGGLLANSSEEFRHCYNLKRHADQFQVA</sequence>